<reference evidence="2" key="1">
    <citation type="submission" date="2013-12" db="EMBL/GenBank/DDBJ databases">
        <title>A Varibaculum cambriense genome reconstructed from a premature infant gut community with otherwise low bacterial novelty that shifts toward anaerobic metabolism during the third week of life.</title>
        <authorList>
            <person name="Brown C.T."/>
            <person name="Sharon I."/>
            <person name="Thomas B.C."/>
            <person name="Castelle C.J."/>
            <person name="Morowitz M.J."/>
            <person name="Banfield J.F."/>
        </authorList>
    </citation>
    <scope>NUCLEOTIDE SEQUENCE</scope>
</reference>
<proteinExistence type="predicted"/>
<organism evidence="2">
    <name type="scientific">human gut metagenome</name>
    <dbReference type="NCBI Taxonomy" id="408170"/>
    <lineage>
        <taxon>unclassified sequences</taxon>
        <taxon>metagenomes</taxon>
        <taxon>organismal metagenomes</taxon>
    </lineage>
</organism>
<keyword evidence="1" id="KW-1133">Transmembrane helix</keyword>
<name>W1X510_9ZZZZ</name>
<protein>
    <submittedName>
        <fullName evidence="2">Uncharacterized protein</fullName>
    </submittedName>
</protein>
<evidence type="ECO:0000256" key="1">
    <source>
        <dbReference type="SAM" id="Phobius"/>
    </source>
</evidence>
<feature type="non-terminal residue" evidence="2">
    <location>
        <position position="1"/>
    </location>
</feature>
<sequence length="74" mass="8536">KYIFFIPANINSSDTDDNQKSDNAVLSNIKVKGQTLYNLDEDKNGFTIIYNTKIINFCLLTILCSYCYFKICYS</sequence>
<feature type="transmembrane region" description="Helical" evidence="1">
    <location>
        <begin position="48"/>
        <end position="69"/>
    </location>
</feature>
<gene>
    <name evidence="2" type="ORF">Q604_UNBC17876G0002</name>
</gene>
<evidence type="ECO:0000313" key="2">
    <source>
        <dbReference type="EMBL" id="ETJ25271.1"/>
    </source>
</evidence>
<dbReference type="AlphaFoldDB" id="W1X510"/>
<keyword evidence="1" id="KW-0472">Membrane</keyword>
<dbReference type="EMBL" id="AZMM01017876">
    <property type="protein sequence ID" value="ETJ25271.1"/>
    <property type="molecule type" value="Genomic_DNA"/>
</dbReference>
<keyword evidence="1" id="KW-0812">Transmembrane</keyword>
<accession>W1X510</accession>
<comment type="caution">
    <text evidence="2">The sequence shown here is derived from an EMBL/GenBank/DDBJ whole genome shotgun (WGS) entry which is preliminary data.</text>
</comment>